<dbReference type="Gene3D" id="1.10.238.20">
    <property type="entry name" value="Pheromone/general odorant binding protein domain"/>
    <property type="match status" value="1"/>
</dbReference>
<accession>A0A482XA89</accession>
<comment type="caution">
    <text evidence="2">The sequence shown here is derived from an EMBL/GenBank/DDBJ whole genome shotgun (WGS) entry which is preliminary data.</text>
</comment>
<dbReference type="EMBL" id="QKKF02013783">
    <property type="protein sequence ID" value="RZF42895.1"/>
    <property type="molecule type" value="Genomic_DNA"/>
</dbReference>
<keyword evidence="1" id="KW-0732">Signal</keyword>
<gene>
    <name evidence="2" type="ORF">LSTR_LSTR015040</name>
</gene>
<protein>
    <submittedName>
        <fullName evidence="2">Uncharacterized protein</fullName>
    </submittedName>
</protein>
<dbReference type="OrthoDB" id="6595846at2759"/>
<name>A0A482XA89_LAOST</name>
<dbReference type="InParanoid" id="A0A482XA89"/>
<proteinExistence type="predicted"/>
<dbReference type="InterPro" id="IPR006170">
    <property type="entry name" value="PBP/GOBP"/>
</dbReference>
<dbReference type="SUPFAM" id="SSF47565">
    <property type="entry name" value="Insect pheromone/odorant-binding proteins"/>
    <property type="match status" value="1"/>
</dbReference>
<evidence type="ECO:0000313" key="2">
    <source>
        <dbReference type="EMBL" id="RZF42895.1"/>
    </source>
</evidence>
<feature type="chain" id="PRO_5019853253" evidence="1">
    <location>
        <begin position="23"/>
        <end position="175"/>
    </location>
</feature>
<dbReference type="Proteomes" id="UP000291343">
    <property type="component" value="Unassembled WGS sequence"/>
</dbReference>
<dbReference type="SMR" id="A0A482XA89"/>
<dbReference type="AlphaFoldDB" id="A0A482XA89"/>
<dbReference type="GO" id="GO:0005549">
    <property type="term" value="F:odorant binding"/>
    <property type="evidence" value="ECO:0007669"/>
    <property type="project" value="InterPro"/>
</dbReference>
<sequence length="175" mass="19920">MYFYSVLLSSVALLVIIQGGRADDEDGDKYRVMIGDWIQQAMTCKKEMDDSGVEFKLMPCLAFYEGGKDIDPTSKEYDSCKELMACVMKKYGVMSSDGTSLVKDKMMEVVGLFDNKYKGMKDEFNNAIWPACGKPSEKEGQMAYNFMYCVFKKSPMAKKVKDKFFAFFHAQQDDS</sequence>
<dbReference type="CDD" id="cd23992">
    <property type="entry name" value="PBP_GOBP"/>
    <property type="match status" value="1"/>
</dbReference>
<keyword evidence="3" id="KW-1185">Reference proteome</keyword>
<feature type="signal peptide" evidence="1">
    <location>
        <begin position="1"/>
        <end position="22"/>
    </location>
</feature>
<dbReference type="InterPro" id="IPR036728">
    <property type="entry name" value="PBP_GOBP_sf"/>
</dbReference>
<evidence type="ECO:0000313" key="3">
    <source>
        <dbReference type="Proteomes" id="UP000291343"/>
    </source>
</evidence>
<reference evidence="2 3" key="1">
    <citation type="journal article" date="2017" name="Gigascience">
        <title>Genome sequence of the small brown planthopper, Laodelphax striatellus.</title>
        <authorList>
            <person name="Zhu J."/>
            <person name="Jiang F."/>
            <person name="Wang X."/>
            <person name="Yang P."/>
            <person name="Bao Y."/>
            <person name="Zhao W."/>
            <person name="Wang W."/>
            <person name="Lu H."/>
            <person name="Wang Q."/>
            <person name="Cui N."/>
            <person name="Li J."/>
            <person name="Chen X."/>
            <person name="Luo L."/>
            <person name="Yu J."/>
            <person name="Kang L."/>
            <person name="Cui F."/>
        </authorList>
    </citation>
    <scope>NUCLEOTIDE SEQUENCE [LARGE SCALE GENOMIC DNA]</scope>
    <source>
        <strain evidence="2">Lst14</strain>
    </source>
</reference>
<dbReference type="Pfam" id="PF01395">
    <property type="entry name" value="PBP_GOBP"/>
    <property type="match status" value="1"/>
</dbReference>
<evidence type="ECO:0000256" key="1">
    <source>
        <dbReference type="SAM" id="SignalP"/>
    </source>
</evidence>
<organism evidence="2 3">
    <name type="scientific">Laodelphax striatellus</name>
    <name type="common">Small brown planthopper</name>
    <name type="synonym">Delphax striatella</name>
    <dbReference type="NCBI Taxonomy" id="195883"/>
    <lineage>
        <taxon>Eukaryota</taxon>
        <taxon>Metazoa</taxon>
        <taxon>Ecdysozoa</taxon>
        <taxon>Arthropoda</taxon>
        <taxon>Hexapoda</taxon>
        <taxon>Insecta</taxon>
        <taxon>Pterygota</taxon>
        <taxon>Neoptera</taxon>
        <taxon>Paraneoptera</taxon>
        <taxon>Hemiptera</taxon>
        <taxon>Auchenorrhyncha</taxon>
        <taxon>Fulgoroidea</taxon>
        <taxon>Delphacidae</taxon>
        <taxon>Criomorphinae</taxon>
        <taxon>Laodelphax</taxon>
    </lineage>
</organism>